<feature type="compositionally biased region" description="Low complexity" evidence="1">
    <location>
        <begin position="397"/>
        <end position="419"/>
    </location>
</feature>
<feature type="compositionally biased region" description="Low complexity" evidence="1">
    <location>
        <begin position="280"/>
        <end position="298"/>
    </location>
</feature>
<dbReference type="GeneID" id="27313665"/>
<dbReference type="SUPFAM" id="SSF116846">
    <property type="entry name" value="MIT domain"/>
    <property type="match status" value="1"/>
</dbReference>
<feature type="compositionally biased region" description="Low complexity" evidence="1">
    <location>
        <begin position="14"/>
        <end position="96"/>
    </location>
</feature>
<dbReference type="Pfam" id="PF04212">
    <property type="entry name" value="MIT"/>
    <property type="match status" value="1"/>
</dbReference>
<feature type="compositionally biased region" description="Low complexity" evidence="1">
    <location>
        <begin position="1187"/>
        <end position="1202"/>
    </location>
</feature>
<accession>A0A0D2A929</accession>
<feature type="region of interest" description="Disordered" evidence="1">
    <location>
        <begin position="1393"/>
        <end position="1414"/>
    </location>
</feature>
<evidence type="ECO:0000259" key="2">
    <source>
        <dbReference type="Pfam" id="PF04212"/>
    </source>
</evidence>
<feature type="compositionally biased region" description="Low complexity" evidence="1">
    <location>
        <begin position="1397"/>
        <end position="1414"/>
    </location>
</feature>
<feature type="region of interest" description="Disordered" evidence="1">
    <location>
        <begin position="1431"/>
        <end position="1450"/>
    </location>
</feature>
<feature type="compositionally biased region" description="Basic and acidic residues" evidence="1">
    <location>
        <begin position="358"/>
        <end position="368"/>
    </location>
</feature>
<feature type="region of interest" description="Disordered" evidence="1">
    <location>
        <begin position="994"/>
        <end position="1202"/>
    </location>
</feature>
<name>A0A0D2A929_9PEZI</name>
<feature type="compositionally biased region" description="Basic and acidic residues" evidence="1">
    <location>
        <begin position="667"/>
        <end position="679"/>
    </location>
</feature>
<feature type="region of interest" description="Disordered" evidence="1">
    <location>
        <begin position="397"/>
        <end position="472"/>
    </location>
</feature>
<feature type="domain" description="MIT" evidence="2">
    <location>
        <begin position="569"/>
        <end position="634"/>
    </location>
</feature>
<feature type="compositionally biased region" description="Polar residues" evidence="1">
    <location>
        <begin position="730"/>
        <end position="741"/>
    </location>
</feature>
<dbReference type="HOGENOM" id="CLU_001575_0_0_1"/>
<evidence type="ECO:0000313" key="3">
    <source>
        <dbReference type="EMBL" id="KIW03040.1"/>
    </source>
</evidence>
<evidence type="ECO:0000313" key="4">
    <source>
        <dbReference type="Proteomes" id="UP000053259"/>
    </source>
</evidence>
<feature type="compositionally biased region" description="Polar residues" evidence="1">
    <location>
        <begin position="655"/>
        <end position="666"/>
    </location>
</feature>
<dbReference type="InterPro" id="IPR036181">
    <property type="entry name" value="MIT_dom_sf"/>
</dbReference>
<feature type="region of interest" description="Disordered" evidence="1">
    <location>
        <begin position="329"/>
        <end position="379"/>
    </location>
</feature>
<feature type="region of interest" description="Disordered" evidence="1">
    <location>
        <begin position="124"/>
        <end position="167"/>
    </location>
</feature>
<feature type="region of interest" description="Disordered" evidence="1">
    <location>
        <begin position="640"/>
        <end position="741"/>
    </location>
</feature>
<dbReference type="Proteomes" id="UP000053259">
    <property type="component" value="Unassembled WGS sequence"/>
</dbReference>
<keyword evidence="4" id="KW-1185">Reference proteome</keyword>
<feature type="compositionally biased region" description="Polar residues" evidence="1">
    <location>
        <begin position="680"/>
        <end position="707"/>
    </location>
</feature>
<dbReference type="InterPro" id="IPR007330">
    <property type="entry name" value="MIT_dom"/>
</dbReference>
<dbReference type="EMBL" id="KN847546">
    <property type="protein sequence ID" value="KIW03040.1"/>
    <property type="molecule type" value="Genomic_DNA"/>
</dbReference>
<feature type="compositionally biased region" description="Polar residues" evidence="1">
    <location>
        <begin position="1433"/>
        <end position="1444"/>
    </location>
</feature>
<dbReference type="RefSeq" id="XP_016212909.1">
    <property type="nucleotide sequence ID" value="XM_016359230.1"/>
</dbReference>
<reference evidence="3 4" key="1">
    <citation type="submission" date="2015-01" db="EMBL/GenBank/DDBJ databases">
        <title>The Genome Sequence of Ochroconis gallopava CBS43764.</title>
        <authorList>
            <consortium name="The Broad Institute Genomics Platform"/>
            <person name="Cuomo C."/>
            <person name="de Hoog S."/>
            <person name="Gorbushina A."/>
            <person name="Stielow B."/>
            <person name="Teixiera M."/>
            <person name="Abouelleil A."/>
            <person name="Chapman S.B."/>
            <person name="Priest M."/>
            <person name="Young S.K."/>
            <person name="Wortman J."/>
            <person name="Nusbaum C."/>
            <person name="Birren B."/>
        </authorList>
    </citation>
    <scope>NUCLEOTIDE SEQUENCE [LARGE SCALE GENOMIC DNA]</scope>
    <source>
        <strain evidence="3 4">CBS 43764</strain>
    </source>
</reference>
<feature type="compositionally biased region" description="Low complexity" evidence="1">
    <location>
        <begin position="148"/>
        <end position="166"/>
    </location>
</feature>
<dbReference type="PANTHER" id="PTHR37327:SF1">
    <property type="entry name" value="MICROTUBULE INTERACTING AND TRANSPORT DOMAIN-CONTAINING PROTEIN"/>
    <property type="match status" value="1"/>
</dbReference>
<feature type="compositionally biased region" description="Low complexity" evidence="1">
    <location>
        <begin position="970"/>
        <end position="981"/>
    </location>
</feature>
<feature type="compositionally biased region" description="Basic and acidic residues" evidence="1">
    <location>
        <begin position="540"/>
        <end position="567"/>
    </location>
</feature>
<evidence type="ECO:0000256" key="1">
    <source>
        <dbReference type="SAM" id="MobiDB-lite"/>
    </source>
</evidence>
<dbReference type="OrthoDB" id="2245455at2759"/>
<dbReference type="STRING" id="253628.A0A0D2A929"/>
<dbReference type="InParanoid" id="A0A0D2A929"/>
<feature type="compositionally biased region" description="Basic and acidic residues" evidence="1">
    <location>
        <begin position="258"/>
        <end position="271"/>
    </location>
</feature>
<organism evidence="3 4">
    <name type="scientific">Verruconis gallopava</name>
    <dbReference type="NCBI Taxonomy" id="253628"/>
    <lineage>
        <taxon>Eukaryota</taxon>
        <taxon>Fungi</taxon>
        <taxon>Dikarya</taxon>
        <taxon>Ascomycota</taxon>
        <taxon>Pezizomycotina</taxon>
        <taxon>Dothideomycetes</taxon>
        <taxon>Pleosporomycetidae</taxon>
        <taxon>Venturiales</taxon>
        <taxon>Sympoventuriaceae</taxon>
        <taxon>Verruconis</taxon>
    </lineage>
</organism>
<sequence>MALASGAHPMTTGPSAAAAAAPSSAVAPTVAATVAPTTAPLRHAPAHTTLASTPPSTSAVTAASNHTHTSNFNDTSSSSSSSSASFPTSLSSAQSPLHRRDKNDHRRRRSSLSLAAAASALLHRTKGESTSRHNHPRNHNPLPPFAPPTSAASASSSPEAAALSVAVPPPPSGYSLQCQPDTGTWVWHPNSASPASTRRRSTSFGASAALSLNQHLLTTRPPTDRIDLPGTTNGTIARDSGVAGKGLTSSGSLGAEQRQQREADGRNETRRASPRHHHTSSSASSTATAVTNTSTSPTLVLNQHRTPSPPPYVVDVDISTISGGALLPSLSTDLPSARETPTHHQSKPAFASPARSPRIADRGKEPHFASDSVSPASRVQGLGLSVESRYSRWANIGASSRSQDSLSLRSSERSAGSDSTLTVTSPRTSPYLSQQESPLPPLPPSPLPPVSSLENQAPPPPPPKDQRPTGVSAVAASGRVGRGLGGLLEQQHHHLPKGNHSVDMSGSRARSISSANRIAQPQDSSAPYRSYAAANANEPGSDRNRMSDFDGADGGRSRDRREQDKKTMLSKALQKAHTAVLLDNAQNFEGAIEAYDDACRLLGQVLVRSAGEDDRRKLDAIRTTYTNRIQELHQISREAAQASGKNLPARPMSDESLSASVSAHDTPQSHRSLEPEPRQEQSSGLARMSANTIASQQSTRTETSVMSQPPKIEEPQKQPQPVTNGLPLRPQTTQNERLQPATFQSTELLLTVGSPMDPSYIPPPLSPRRLQTSQSDSQATIEKLQPAADTVAVTEHSRVNSGNSISWLDTIDESAGSSDDMSVHSLRDGAINRKHVRVPSGDTEAEFDAALDAAVEAAYADGMEPFDYEDEPTLDYKDAVLSEPVKQMVDTERKRLSDRSQIIQQAHARTKQLTKEGQFSSRISRDLYRLSDDDLEEERILEEIQKDFGFDFGLKSKPNPPRQSDSSEYSGASTYHSSMSSSKAATASSLSTVSESTVDIGSSPPKPVQELPRLSEESTTVRDSLALMSAGQTTFGGPLPTPNANNSATAGMGVRSRRMSGQNAKQLKIETNVPPKKSLPQPPPTAPPTTVHLDDAQSAKPLTAKSDTQLFPDTLPPQPPTTLITKSSPVSRAQDSQGARDAIPTPTTPAPGLGLSGSGESRSPGNKEKPVALKKNKSSISLKTRNVSVSSPDGSDVGSASTPLSTSFTNFSNNSRKNLLYKDTNVPPTPGLPSFGENLSRSASNVNLFESDLHSPYVPGSPNPMAANAPIPLEPCPESHLLRPYWLMRCFYQTIAHPRGGYLSTKLFVPRDVWRVKGVKIKAMEEKIANCDLLTAGLLKLHKVDSLDAEAVLEEMQQFELVLDQVQSNLSKKLGSDVSVQGIQSLFKDAPSLSGEVVSPSDVTSTSSSGSRAVSQGKSFLSSMRKLRSKSSAVTLTPSSSGITTGVRDPGASKDALTLSTLPMTNLANPRFAKRDVSRLEVSGPHASYMESLARLCDAVQIIDQVARQVEDPGLKHSSQTHVGLELSTRHASEFFGFYICRFVLTDLTMLLDKFIKRGSEWVIA</sequence>
<feature type="region of interest" description="Disordered" evidence="1">
    <location>
        <begin position="753"/>
        <end position="797"/>
    </location>
</feature>
<dbReference type="Gene3D" id="1.20.58.80">
    <property type="entry name" value="Phosphotransferase system, lactose/cellobiose-type IIA subunit"/>
    <property type="match status" value="1"/>
</dbReference>
<feature type="region of interest" description="Disordered" evidence="1">
    <location>
        <begin position="213"/>
        <end position="315"/>
    </location>
</feature>
<feature type="compositionally biased region" description="Polar residues" evidence="1">
    <location>
        <begin position="769"/>
        <end position="780"/>
    </location>
</feature>
<dbReference type="VEuPathDB" id="FungiDB:PV09_05692"/>
<protein>
    <recommendedName>
        <fullName evidence="2">MIT domain-containing protein</fullName>
    </recommendedName>
</protein>
<feature type="region of interest" description="Disordered" evidence="1">
    <location>
        <begin position="1"/>
        <end position="111"/>
    </location>
</feature>
<feature type="compositionally biased region" description="Pro residues" evidence="1">
    <location>
        <begin position="438"/>
        <end position="449"/>
    </location>
</feature>
<feature type="compositionally biased region" description="Basic residues" evidence="1">
    <location>
        <begin position="97"/>
        <end position="110"/>
    </location>
</feature>
<gene>
    <name evidence="3" type="ORF">PV09_05692</name>
</gene>
<feature type="region of interest" description="Disordered" evidence="1">
    <location>
        <begin position="951"/>
        <end position="981"/>
    </location>
</feature>
<feature type="compositionally biased region" description="Low complexity" evidence="1">
    <location>
        <begin position="505"/>
        <end position="519"/>
    </location>
</feature>
<proteinExistence type="predicted"/>
<dbReference type="PANTHER" id="PTHR37327">
    <property type="entry name" value="CHROMOSOME 1, WHOLE GENOME SHOTGUN SEQUENCE"/>
    <property type="match status" value="1"/>
</dbReference>
<feature type="compositionally biased region" description="Polar residues" evidence="1">
    <location>
        <begin position="1126"/>
        <end position="1137"/>
    </location>
</feature>
<feature type="region of interest" description="Disordered" evidence="1">
    <location>
        <begin position="185"/>
        <end position="204"/>
    </location>
</feature>
<feature type="region of interest" description="Disordered" evidence="1">
    <location>
        <begin position="494"/>
        <end position="568"/>
    </location>
</feature>